<feature type="signal peptide" evidence="12">
    <location>
        <begin position="1"/>
        <end position="27"/>
    </location>
</feature>
<evidence type="ECO:0000256" key="2">
    <source>
        <dbReference type="ARBA" id="ARBA00022448"/>
    </source>
</evidence>
<sequence>MRFHRRILFVSAAVLALGASGAGAAQAVEHRFDIAAQDLRYSLLAIARDAGLELVAPSDLIDGLKAPPLRGRFTTRQALDILLEKSAIGAEIREGTIYITRRDSASSTAPPGMRSDPEVTLTVTGTRLRGAKLASPVITITRQDIVDAGKGSLTAFISTIPQNFNGGQNSGVGFGVPEANGQNLGSATGLNLRGIGSDATLTLLDGHRLSYNLNNNAIDLSTIPFEAVDRIEIVADGASALYGSDAVAGVANILLRNRFDGVRSSARIGSSTDGGNFAQQYSAIAGSHWSSGQIYGSYEFSRTTAVRVDQRDFVGNRSPGLTLLPYLRHHSGLVKGSQSLGERATLTIEGLYHKRWSDRSYALNAAGDFRVSGQDYHFLSTSFAVSPSLDIDPGAGWALSVVGLYGQDRSRYDGTQYAASSVSSRTIGCYCNKASTAEVAADGPLLRLPAGDVRVAIGAGYRNNDLHAYRSVGAAQNISVSQKAYYAFGEVGVPLVSEDQDLAFLQSLSATAALRYERYPGLDEVVTPKFGLIASPTRDVTLKGSWGRSFKAPTLYQQYNSSNAILLTPATLGGSGFPANGQALYLVGGNPDLKPERATTTSATIALHPASLSKASLEVSYFRIKYRDRVVSPIAFLRQSLSNPIYADLIRLAPSVSAVSAAVSAAQLFSNATGAPYDPTKVVAIVNNNSTNAARQAIDGIDLLGRYAFDLSPSTSATLSANGSYLHSSQKLSALQPETMLASVLFNPPHLRGRGGVVLDHDSLTLSGFVNYTGGVSDRRTTPSVRVGSMTTVDLAARLELNRSPIGGIELSVAVDNVFNRKPDLIATSVGYESPYDSTNYSPLGRLVSLTVAKSW</sequence>
<keyword evidence="15" id="KW-1185">Reference proteome</keyword>
<dbReference type="EMBL" id="JAUOTP010000006">
    <property type="protein sequence ID" value="MDO6415425.1"/>
    <property type="molecule type" value="Genomic_DNA"/>
</dbReference>
<dbReference type="SMART" id="SM00965">
    <property type="entry name" value="STN"/>
    <property type="match status" value="1"/>
</dbReference>
<keyword evidence="6" id="KW-0408">Iron</keyword>
<evidence type="ECO:0000256" key="4">
    <source>
        <dbReference type="ARBA" id="ARBA00022496"/>
    </source>
</evidence>
<evidence type="ECO:0000256" key="9">
    <source>
        <dbReference type="ARBA" id="ARBA00023237"/>
    </source>
</evidence>
<keyword evidence="5 10" id="KW-0812">Transmembrane</keyword>
<organism evidence="14 15">
    <name type="scientific">Sphingomonas natans</name>
    <dbReference type="NCBI Taxonomy" id="3063330"/>
    <lineage>
        <taxon>Bacteria</taxon>
        <taxon>Pseudomonadati</taxon>
        <taxon>Pseudomonadota</taxon>
        <taxon>Alphaproteobacteria</taxon>
        <taxon>Sphingomonadales</taxon>
        <taxon>Sphingomonadaceae</taxon>
        <taxon>Sphingomonas</taxon>
    </lineage>
</organism>
<evidence type="ECO:0000256" key="8">
    <source>
        <dbReference type="ARBA" id="ARBA00023136"/>
    </source>
</evidence>
<evidence type="ECO:0000259" key="13">
    <source>
        <dbReference type="SMART" id="SM00965"/>
    </source>
</evidence>
<dbReference type="InterPro" id="IPR039426">
    <property type="entry name" value="TonB-dep_rcpt-like"/>
</dbReference>
<dbReference type="Pfam" id="PF00593">
    <property type="entry name" value="TonB_dep_Rec_b-barrel"/>
    <property type="match status" value="1"/>
</dbReference>
<keyword evidence="14" id="KW-0675">Receptor</keyword>
<evidence type="ECO:0000256" key="5">
    <source>
        <dbReference type="ARBA" id="ARBA00022692"/>
    </source>
</evidence>
<dbReference type="InterPro" id="IPR000531">
    <property type="entry name" value="Beta-barrel_TonB"/>
</dbReference>
<comment type="similarity">
    <text evidence="10 11">Belongs to the TonB-dependent receptor family.</text>
</comment>
<name>A0ABT8YCS3_9SPHN</name>
<evidence type="ECO:0000256" key="12">
    <source>
        <dbReference type="SAM" id="SignalP"/>
    </source>
</evidence>
<evidence type="ECO:0000256" key="7">
    <source>
        <dbReference type="ARBA" id="ARBA00023077"/>
    </source>
</evidence>
<proteinExistence type="inferred from homology"/>
<keyword evidence="7 11" id="KW-0798">TonB box</keyword>
<reference evidence="14" key="1">
    <citation type="submission" date="2023-07" db="EMBL/GenBank/DDBJ databases">
        <authorList>
            <person name="Kim M."/>
        </authorList>
    </citation>
    <scope>NUCLEOTIDE SEQUENCE</scope>
    <source>
        <strain evidence="14">BIUV-7</strain>
    </source>
</reference>
<evidence type="ECO:0000313" key="14">
    <source>
        <dbReference type="EMBL" id="MDO6415425.1"/>
    </source>
</evidence>
<dbReference type="Gene3D" id="2.40.170.20">
    <property type="entry name" value="TonB-dependent receptor, beta-barrel domain"/>
    <property type="match status" value="1"/>
</dbReference>
<keyword evidence="3 10" id="KW-1134">Transmembrane beta strand</keyword>
<dbReference type="RefSeq" id="WP_303543458.1">
    <property type="nucleotide sequence ID" value="NZ_JAUOTP010000006.1"/>
</dbReference>
<dbReference type="InterPro" id="IPR036942">
    <property type="entry name" value="Beta-barrel_TonB_sf"/>
</dbReference>
<evidence type="ECO:0000256" key="3">
    <source>
        <dbReference type="ARBA" id="ARBA00022452"/>
    </source>
</evidence>
<evidence type="ECO:0000256" key="10">
    <source>
        <dbReference type="PROSITE-ProRule" id="PRU01360"/>
    </source>
</evidence>
<keyword evidence="4" id="KW-0410">Iron transport</keyword>
<evidence type="ECO:0000256" key="6">
    <source>
        <dbReference type="ARBA" id="ARBA00023004"/>
    </source>
</evidence>
<keyword evidence="8 10" id="KW-0472">Membrane</keyword>
<feature type="chain" id="PRO_5045449011" evidence="12">
    <location>
        <begin position="28"/>
        <end position="856"/>
    </location>
</feature>
<protein>
    <submittedName>
        <fullName evidence="14">TonB-dependent receptor</fullName>
    </submittedName>
</protein>
<keyword evidence="2 10" id="KW-0813">Transport</keyword>
<comment type="subcellular location">
    <subcellularLocation>
        <location evidence="1 10">Cell outer membrane</location>
        <topology evidence="1 10">Multi-pass membrane protein</topology>
    </subcellularLocation>
</comment>
<accession>A0ABT8YCS3</accession>
<dbReference type="Proteomes" id="UP001169764">
    <property type="component" value="Unassembled WGS sequence"/>
</dbReference>
<dbReference type="Gene3D" id="3.55.50.30">
    <property type="match status" value="1"/>
</dbReference>
<keyword evidence="9 10" id="KW-0998">Cell outer membrane</keyword>
<evidence type="ECO:0000256" key="1">
    <source>
        <dbReference type="ARBA" id="ARBA00004571"/>
    </source>
</evidence>
<keyword evidence="4" id="KW-0406">Ion transport</keyword>
<evidence type="ECO:0000256" key="11">
    <source>
        <dbReference type="RuleBase" id="RU003357"/>
    </source>
</evidence>
<dbReference type="Pfam" id="PF07715">
    <property type="entry name" value="Plug"/>
    <property type="match status" value="1"/>
</dbReference>
<dbReference type="InterPro" id="IPR037066">
    <property type="entry name" value="Plug_dom_sf"/>
</dbReference>
<dbReference type="InterPro" id="IPR011662">
    <property type="entry name" value="Secretin/TonB_short_N"/>
</dbReference>
<dbReference type="Gene3D" id="2.170.130.10">
    <property type="entry name" value="TonB-dependent receptor, plug domain"/>
    <property type="match status" value="1"/>
</dbReference>
<keyword evidence="12" id="KW-0732">Signal</keyword>
<dbReference type="SUPFAM" id="SSF56935">
    <property type="entry name" value="Porins"/>
    <property type="match status" value="1"/>
</dbReference>
<evidence type="ECO:0000313" key="15">
    <source>
        <dbReference type="Proteomes" id="UP001169764"/>
    </source>
</evidence>
<feature type="domain" description="Secretin/TonB short N-terminal" evidence="13">
    <location>
        <begin position="52"/>
        <end position="102"/>
    </location>
</feature>
<gene>
    <name evidence="14" type="ORF">Q4F19_13615</name>
</gene>
<comment type="caution">
    <text evidence="14">The sequence shown here is derived from an EMBL/GenBank/DDBJ whole genome shotgun (WGS) entry which is preliminary data.</text>
</comment>
<dbReference type="PANTHER" id="PTHR47234">
    <property type="match status" value="1"/>
</dbReference>
<dbReference type="Pfam" id="PF07660">
    <property type="entry name" value="STN"/>
    <property type="match status" value="1"/>
</dbReference>
<dbReference type="InterPro" id="IPR012910">
    <property type="entry name" value="Plug_dom"/>
</dbReference>
<dbReference type="PANTHER" id="PTHR47234:SF1">
    <property type="entry name" value="TONB-DEPENDENT RECEPTOR"/>
    <property type="match status" value="1"/>
</dbReference>
<dbReference type="PROSITE" id="PS52016">
    <property type="entry name" value="TONB_DEPENDENT_REC_3"/>
    <property type="match status" value="1"/>
</dbReference>